<sequence>MCYKRDKGVKCMMEGCVIGGLGLQEWFKGGAFFVLQGYSLHGHVDDKLTNICMILEGE</sequence>
<reference evidence="1 2" key="1">
    <citation type="journal article" date="2021" name="Commun. Biol.">
        <title>The genome of Shorea leprosula (Dipterocarpaceae) highlights the ecological relevance of drought in aseasonal tropical rainforests.</title>
        <authorList>
            <person name="Ng K.K.S."/>
            <person name="Kobayashi M.J."/>
            <person name="Fawcett J.A."/>
            <person name="Hatakeyama M."/>
            <person name="Paape T."/>
            <person name="Ng C.H."/>
            <person name="Ang C.C."/>
            <person name="Tnah L.H."/>
            <person name="Lee C.T."/>
            <person name="Nishiyama T."/>
            <person name="Sese J."/>
            <person name="O'Brien M.J."/>
            <person name="Copetti D."/>
            <person name="Mohd Noor M.I."/>
            <person name="Ong R.C."/>
            <person name="Putra M."/>
            <person name="Sireger I.Z."/>
            <person name="Indrioko S."/>
            <person name="Kosugi Y."/>
            <person name="Izuno A."/>
            <person name="Isagi Y."/>
            <person name="Lee S.L."/>
            <person name="Shimizu K.K."/>
        </authorList>
    </citation>
    <scope>NUCLEOTIDE SEQUENCE [LARGE SCALE GENOMIC DNA]</scope>
    <source>
        <strain evidence="1">214</strain>
    </source>
</reference>
<gene>
    <name evidence="1" type="ORF">SLEP1_g15363</name>
</gene>
<accession>A0AAV5IT66</accession>
<dbReference type="EMBL" id="BPVZ01000019">
    <property type="protein sequence ID" value="GKV02996.1"/>
    <property type="molecule type" value="Genomic_DNA"/>
</dbReference>
<keyword evidence="2" id="KW-1185">Reference proteome</keyword>
<comment type="caution">
    <text evidence="1">The sequence shown here is derived from an EMBL/GenBank/DDBJ whole genome shotgun (WGS) entry which is preliminary data.</text>
</comment>
<proteinExistence type="predicted"/>
<evidence type="ECO:0000313" key="2">
    <source>
        <dbReference type="Proteomes" id="UP001054252"/>
    </source>
</evidence>
<organism evidence="1 2">
    <name type="scientific">Rubroshorea leprosula</name>
    <dbReference type="NCBI Taxonomy" id="152421"/>
    <lineage>
        <taxon>Eukaryota</taxon>
        <taxon>Viridiplantae</taxon>
        <taxon>Streptophyta</taxon>
        <taxon>Embryophyta</taxon>
        <taxon>Tracheophyta</taxon>
        <taxon>Spermatophyta</taxon>
        <taxon>Magnoliopsida</taxon>
        <taxon>eudicotyledons</taxon>
        <taxon>Gunneridae</taxon>
        <taxon>Pentapetalae</taxon>
        <taxon>rosids</taxon>
        <taxon>malvids</taxon>
        <taxon>Malvales</taxon>
        <taxon>Dipterocarpaceae</taxon>
        <taxon>Rubroshorea</taxon>
    </lineage>
</organism>
<protein>
    <submittedName>
        <fullName evidence="1">Uncharacterized protein</fullName>
    </submittedName>
</protein>
<dbReference type="AlphaFoldDB" id="A0AAV5IT66"/>
<name>A0AAV5IT66_9ROSI</name>
<dbReference type="Proteomes" id="UP001054252">
    <property type="component" value="Unassembled WGS sequence"/>
</dbReference>
<evidence type="ECO:0000313" key="1">
    <source>
        <dbReference type="EMBL" id="GKV02996.1"/>
    </source>
</evidence>